<dbReference type="VEuPathDB" id="VectorBase:SCAU002358"/>
<protein>
    <submittedName>
        <fullName evidence="1">Uncharacterized protein</fullName>
    </submittedName>
</protein>
<evidence type="ECO:0000313" key="2">
    <source>
        <dbReference type="Proteomes" id="UP000095300"/>
    </source>
</evidence>
<dbReference type="Proteomes" id="UP000095300">
    <property type="component" value="Unassembled WGS sequence"/>
</dbReference>
<dbReference type="EnsemblMetazoa" id="SCAU002358-RB">
    <property type="protein sequence ID" value="SCAU002358-PB"/>
    <property type="gene ID" value="SCAU002358"/>
</dbReference>
<keyword evidence="2" id="KW-1185">Reference proteome</keyword>
<gene>
    <name evidence="1" type="primary">106083721</name>
</gene>
<evidence type="ECO:0000313" key="1">
    <source>
        <dbReference type="EnsemblMetazoa" id="SCAU002358-PB"/>
    </source>
</evidence>
<dbReference type="OrthoDB" id="7936313at2759"/>
<sequence length="1963" mass="225916">MSYLLTITHPPFQNHADIVQQQLNPFTPVWQPPPPPPCPDELPLPHLPQLQMRHISPPQYDVVGIAKPLRNSTDINFMLPFLDIDIQIERSIHVMQNSNEGQREIFILHGHELFQMFLGHKEKHLSLMAYLEGSVKIMEPLTAEIISQKGHYLLVVALDEFLEVYTIRRDILENRAEILKDPSRYVDPAPRFQPLQQITLHGKLQKLILTSVPNDGIMIITGVNFSKVHGKIRTFKWSNKRFDPLEELTLPALSVVTLMGSGSKRFLITGKVIKPQAKTILSIYEIEQSTLHLRNKQTLTVDSLLVHCLTFQKSNLIVACSSKQTNCKSYLQSSDGNFVVYKQRAAKEFVFDHLNANTQFILASQQNRVMIFPDHNLDSYGSFVSDIPSISAIMSHNGLAGENYALMFFKTPYRLLIRVVEIELGTKYRKTRATDDEDSSLLTQHKQLLVLMAEQLREFLPRRRQTLLEQIFNPQPQRQTEPNVLRRMGELLLPQNTDGETQDEVTNLFHRMVDVIEPEPDERDTSIAINRVLNRMLDVVQPQERQEETNLFSLSTLESVFSNIANVMTSNQKREVNSDSPVNLAAGKVGKIKILNKSLRSPMQILAKITELREKFSAMQREKRSLSGMPQVIMNPMKHIKARKLRVKNLIYSGDIIEGLSLDSSKATLTAKRKIKTQILNATEIVLPSINRTTRQFIPDLYYGLTPSIRSKHLNVASVNGFPWSKFYESVFLKNRDTSISGRLVFQNQLNVDHLKVEFLNHVEVDKLFNLRTPQVVDSQLLISRFFVHNLQAETVNGLKFEEDVVFSGREAFVETPVTMHYLSIAGDLIVADKKIERFSPTLDELEFKQFYTNKVVINGTLVLNNVRRDRENTTKIEIDGEVFQEQAIKEKYLLKSHEQHFPFPVIFDNGKITAPSLKTQYLNEHPTNEHMLINSINSSKPLLIVFMKSQVDGDIICRDYKSKIAEIQENIIRPGEKAIITGKKRFEAPLAIENLQATTLNDLKVSDLVFKLELEAPIIIRDSKRFEKIIVRNPCFVEVGIDAMFLNKLPLEDLLNYDYHMDSIDVHHPLLASNVVFHKINGIPFDEFFTKLNIKDDHLILRKDLIVEGNVLFAEPLELQYINDLDWNIYVTGLARNNEDAVIEGNVCFYGDVRITDTLQAVEVNNYNLQDILNNILLKSKPQLITGQYTFDNFEVTNLDVLSINDRTLDDFVDVSKNYTEFRGDIIASKLLVKGSVEGSLNEPIDFAAITKDVQELTKKPWRNLRVLHNVSWTSGRKWMNTQQELLKYLYKYAVKSKGNQVISGNVRLVRPLIKNINTRFQFPANLDFSLIEKDAVKKNHTSRQIIKGFKDFQQPAYVEEMETRKDLKTKTINNIDVLLFNSSLYRLSSKAPLQGPLKFLQPLQIGHISLKGLLNGLNTSMIYQIGNNSSLPAVVVSQLFIDNNVEVKKINHMDMEYFLDNRVTLNGPPLEIFGHLTFENVIIENAVLVQNINHIPVDNMVFKHSPHLQTITGHKTISGQLELFGPAHVMRLNNKELMETYRNTLVSHRNYQFDNLIVEMATFEKGLNILNSNMQLRSFEGIEQHEAKDHFKEFLNTINDKLKTNMGTIFYLDYDTQTKIKWQNSSNVAVDKIALSELARKSLCEKQYIKISYSLENHEMFLENITSNRISAFFDNVTVKAENYCKLKQRKVRSKISINTAKVLKVFGMKRFVETIYIVSVKGQQYVLLHALDLPSLKRNEVRVFRIDNRNNTIEEWQGLTQNIGEKLKVFQTPSLTTFVTNGLVEHHPALSIYRFEESLQKFKFLQIIEGFYDIIEMVSLHNGSYEQLVISCHKCQKIFIYDYNSEEEMQSPSSTYEIYQILSFNFNIDKVFMFSVQEDQYMMVISHKETSYFNLYKYTYIGGWKSVTHGYYPNLHMSIPLSQTWDGNQSFELSDNSDSIGLMILCNIDNCHLINAVVQN</sequence>
<reference evidence="1" key="1">
    <citation type="submission" date="2020-05" db="UniProtKB">
        <authorList>
            <consortium name="EnsemblMetazoa"/>
        </authorList>
    </citation>
    <scope>IDENTIFICATION</scope>
    <source>
        <strain evidence="1">USDA</strain>
    </source>
</reference>
<organism evidence="1 2">
    <name type="scientific">Stomoxys calcitrans</name>
    <name type="common">Stable fly</name>
    <name type="synonym">Conops calcitrans</name>
    <dbReference type="NCBI Taxonomy" id="35570"/>
    <lineage>
        <taxon>Eukaryota</taxon>
        <taxon>Metazoa</taxon>
        <taxon>Ecdysozoa</taxon>
        <taxon>Arthropoda</taxon>
        <taxon>Hexapoda</taxon>
        <taxon>Insecta</taxon>
        <taxon>Pterygota</taxon>
        <taxon>Neoptera</taxon>
        <taxon>Endopterygota</taxon>
        <taxon>Diptera</taxon>
        <taxon>Brachycera</taxon>
        <taxon>Muscomorpha</taxon>
        <taxon>Muscoidea</taxon>
        <taxon>Muscidae</taxon>
        <taxon>Stomoxys</taxon>
    </lineage>
</organism>
<name>A0A1I8NVE2_STOCA</name>
<accession>A0A1I8NVE2</accession>
<proteinExistence type="predicted"/>